<protein>
    <submittedName>
        <fullName evidence="2">Uncharacterized protein</fullName>
    </submittedName>
</protein>
<accession>A0AAD3TZ40</accession>
<feature type="transmembrane region" description="Helical" evidence="1">
    <location>
        <begin position="70"/>
        <end position="92"/>
    </location>
</feature>
<dbReference type="PANTHER" id="PTHR42109">
    <property type="entry name" value="UNPLACED GENOMIC SCAFFOLD UM_SCAF_CONTIG_1.265, WHOLE GENOME SHOTGUN SEQUENCE"/>
    <property type="match status" value="1"/>
</dbReference>
<dbReference type="EMBL" id="BTCM01000008">
    <property type="protein sequence ID" value="GMK59519.1"/>
    <property type="molecule type" value="Genomic_DNA"/>
</dbReference>
<evidence type="ECO:0000256" key="1">
    <source>
        <dbReference type="SAM" id="Phobius"/>
    </source>
</evidence>
<feature type="transmembrane region" description="Helical" evidence="1">
    <location>
        <begin position="185"/>
        <end position="206"/>
    </location>
</feature>
<reference evidence="2" key="2">
    <citation type="submission" date="2023-06" db="EMBL/GenBank/DDBJ databases">
        <authorList>
            <person name="Kobayashi Y."/>
            <person name="Kayamori A."/>
            <person name="Aoki K."/>
            <person name="Shiwa Y."/>
            <person name="Fujita N."/>
            <person name="Sugita T."/>
            <person name="Iwasaki W."/>
            <person name="Tanaka N."/>
            <person name="Takashima M."/>
        </authorList>
    </citation>
    <scope>NUCLEOTIDE SEQUENCE</scope>
    <source>
        <strain evidence="2">HIS016</strain>
    </source>
</reference>
<dbReference type="AlphaFoldDB" id="A0AAD3TZ40"/>
<keyword evidence="1" id="KW-1133">Transmembrane helix</keyword>
<name>A0AAD3TZ40_9TREE</name>
<keyword evidence="1" id="KW-0812">Transmembrane</keyword>
<feature type="transmembrane region" description="Helical" evidence="1">
    <location>
        <begin position="268"/>
        <end position="293"/>
    </location>
</feature>
<keyword evidence="3" id="KW-1185">Reference proteome</keyword>
<feature type="transmembrane region" description="Helical" evidence="1">
    <location>
        <begin position="41"/>
        <end position="64"/>
    </location>
</feature>
<sequence length="337" mass="37452">MAFGKVAAASLVFGILYTIMFVYMCFMYATKRYKWKSRFTILFAHAAIRIASQACGVAFGVLLWKNLQVFIAYLILGAEGYFSLTIASYYFLRHYELSMFGKSRLGSLNPTMGTWQRSLAIWTLRPLWAPWKFVRDNCIMIVDSWLIPANAIIIAGGSLMAQAISPDANNLSQDKAAELANTAKGLRTAGQAIFLIITCVWLLFVLNATRKTVAARLPRISKLACAVFIVIGLFLLIRGIFGVLQSVVWRLSYYNDSNYDANGLSTEFVVLETVLAVMPEFVAAALLNASWWATREQPEAIRHYQDEIATAGGGTKLGGAHESNDFHGNPETKRLNV</sequence>
<feature type="transmembrane region" description="Helical" evidence="1">
    <location>
        <begin position="6"/>
        <end position="29"/>
    </location>
</feature>
<organism evidence="2 3">
    <name type="scientific">Cutaneotrichosporon spelunceum</name>
    <dbReference type="NCBI Taxonomy" id="1672016"/>
    <lineage>
        <taxon>Eukaryota</taxon>
        <taxon>Fungi</taxon>
        <taxon>Dikarya</taxon>
        <taxon>Basidiomycota</taxon>
        <taxon>Agaricomycotina</taxon>
        <taxon>Tremellomycetes</taxon>
        <taxon>Trichosporonales</taxon>
        <taxon>Trichosporonaceae</taxon>
        <taxon>Cutaneotrichosporon</taxon>
    </lineage>
</organism>
<comment type="caution">
    <text evidence="2">The sequence shown here is derived from an EMBL/GenBank/DDBJ whole genome shotgun (WGS) entry which is preliminary data.</text>
</comment>
<feature type="transmembrane region" description="Helical" evidence="1">
    <location>
        <begin position="226"/>
        <end position="248"/>
    </location>
</feature>
<dbReference type="Proteomes" id="UP001222932">
    <property type="component" value="Unassembled WGS sequence"/>
</dbReference>
<evidence type="ECO:0000313" key="2">
    <source>
        <dbReference type="EMBL" id="GMK59519.1"/>
    </source>
</evidence>
<reference evidence="2" key="1">
    <citation type="journal article" date="2023" name="BMC Genomics">
        <title>Chromosome-level genome assemblies of Cutaneotrichosporon spp. (Trichosporonales, Basidiomycota) reveal imbalanced evolution between nucleotide sequences and chromosome synteny.</title>
        <authorList>
            <person name="Kobayashi Y."/>
            <person name="Kayamori A."/>
            <person name="Aoki K."/>
            <person name="Shiwa Y."/>
            <person name="Matsutani M."/>
            <person name="Fujita N."/>
            <person name="Sugita T."/>
            <person name="Iwasaki W."/>
            <person name="Tanaka N."/>
            <person name="Takashima M."/>
        </authorList>
    </citation>
    <scope>NUCLEOTIDE SEQUENCE</scope>
    <source>
        <strain evidence="2">HIS016</strain>
    </source>
</reference>
<gene>
    <name evidence="2" type="ORF">CspeluHIS016_0801250</name>
</gene>
<keyword evidence="1" id="KW-0472">Membrane</keyword>
<feature type="transmembrane region" description="Helical" evidence="1">
    <location>
        <begin position="145"/>
        <end position="165"/>
    </location>
</feature>
<dbReference type="PANTHER" id="PTHR42109:SF2">
    <property type="entry name" value="INTEGRAL MEMBRANE PROTEIN"/>
    <property type="match status" value="1"/>
</dbReference>
<evidence type="ECO:0000313" key="3">
    <source>
        <dbReference type="Proteomes" id="UP001222932"/>
    </source>
</evidence>
<proteinExistence type="predicted"/>